<feature type="transmembrane region" description="Helical" evidence="1">
    <location>
        <begin position="12"/>
        <end position="32"/>
    </location>
</feature>
<comment type="caution">
    <text evidence="3">The sequence shown here is derived from an EMBL/GenBank/DDBJ whole genome shotgun (WGS) entry which is preliminary data.</text>
</comment>
<keyword evidence="4" id="KW-1185">Reference proteome</keyword>
<dbReference type="EMBL" id="JANEYG010000007">
    <property type="protein sequence ID" value="KAJ8922205.1"/>
    <property type="molecule type" value="Genomic_DNA"/>
</dbReference>
<dbReference type="GO" id="GO:0005789">
    <property type="term" value="C:endoplasmic reticulum membrane"/>
    <property type="evidence" value="ECO:0007669"/>
    <property type="project" value="TreeGrafter"/>
</dbReference>
<sequence length="367" mass="42423">MAIKFQNVLINLLSAAVIPSSLFVLYLCNIVAFTTFKVFTLIFLVIFVIFPLIYKFSYKLQSSVVFLNFLHVPINANYEHPEKYGLEGARNFYLLTDDNIKLGVWQILPDILISTNANGTNDKYFEEVLGDGNNVIIYHHGNAGTRLTAHRVELYKVLRKHFHVIAFDYRSYGDSSSVDPSEPSIVRDCMFVYKWVANRTRGDIFIWGHSLGTSLATQSVVRLQQEGYKPTGLILEAPFNNMREEISEFPLARLFKHLPWFTYTVIDPMQENGFTFRTDKFICGVDAPITILHAEDDHVVPYKLGYKLYQHALRCRNDKQGKLTFIKFDEGYNYDHKYICRAPEIHDIVKNFVSEAIKECREKKLIS</sequence>
<reference evidence="3 4" key="1">
    <citation type="journal article" date="2023" name="Insect Mol. Biol.">
        <title>Genome sequencing provides insights into the evolution of gene families encoding plant cell wall-degrading enzymes in longhorned beetles.</title>
        <authorList>
            <person name="Shin N.R."/>
            <person name="Okamura Y."/>
            <person name="Kirsch R."/>
            <person name="Pauchet Y."/>
        </authorList>
    </citation>
    <scope>NUCLEOTIDE SEQUENCE [LARGE SCALE GENOMIC DNA]</scope>
    <source>
        <strain evidence="3">EAD_L_NR</strain>
    </source>
</reference>
<proteinExistence type="predicted"/>
<evidence type="ECO:0000259" key="2">
    <source>
        <dbReference type="Pfam" id="PF12697"/>
    </source>
</evidence>
<gene>
    <name evidence="3" type="ORF">NQ315_004142</name>
</gene>
<dbReference type="PANTHER" id="PTHR12277:SF194">
    <property type="entry name" value="FI04476P"/>
    <property type="match status" value="1"/>
</dbReference>
<dbReference type="Proteomes" id="UP001159042">
    <property type="component" value="Unassembled WGS sequence"/>
</dbReference>
<dbReference type="InterPro" id="IPR029058">
    <property type="entry name" value="AB_hydrolase_fold"/>
</dbReference>
<dbReference type="PANTHER" id="PTHR12277">
    <property type="entry name" value="ALPHA/BETA HYDROLASE DOMAIN-CONTAINING PROTEIN"/>
    <property type="match status" value="1"/>
</dbReference>
<evidence type="ECO:0000256" key="1">
    <source>
        <dbReference type="SAM" id="Phobius"/>
    </source>
</evidence>
<evidence type="ECO:0000313" key="3">
    <source>
        <dbReference type="EMBL" id="KAJ8922205.1"/>
    </source>
</evidence>
<protein>
    <recommendedName>
        <fullName evidence="2">AB hydrolase-1 domain-containing protein</fullName>
    </recommendedName>
</protein>
<organism evidence="3 4">
    <name type="scientific">Exocentrus adspersus</name>
    <dbReference type="NCBI Taxonomy" id="1586481"/>
    <lineage>
        <taxon>Eukaryota</taxon>
        <taxon>Metazoa</taxon>
        <taxon>Ecdysozoa</taxon>
        <taxon>Arthropoda</taxon>
        <taxon>Hexapoda</taxon>
        <taxon>Insecta</taxon>
        <taxon>Pterygota</taxon>
        <taxon>Neoptera</taxon>
        <taxon>Endopterygota</taxon>
        <taxon>Coleoptera</taxon>
        <taxon>Polyphaga</taxon>
        <taxon>Cucujiformia</taxon>
        <taxon>Chrysomeloidea</taxon>
        <taxon>Cerambycidae</taxon>
        <taxon>Lamiinae</taxon>
        <taxon>Acanthocinini</taxon>
        <taxon>Exocentrus</taxon>
    </lineage>
</organism>
<dbReference type="InterPro" id="IPR000073">
    <property type="entry name" value="AB_hydrolase_1"/>
</dbReference>
<feature type="domain" description="AB hydrolase-1" evidence="2">
    <location>
        <begin position="138"/>
        <end position="253"/>
    </location>
</feature>
<dbReference type="AlphaFoldDB" id="A0AAV8W843"/>
<name>A0AAV8W843_9CUCU</name>
<dbReference type="Gene3D" id="3.40.50.1820">
    <property type="entry name" value="alpha/beta hydrolase"/>
    <property type="match status" value="1"/>
</dbReference>
<dbReference type="GO" id="GO:0004622">
    <property type="term" value="F:phosphatidylcholine lysophospholipase activity"/>
    <property type="evidence" value="ECO:0007669"/>
    <property type="project" value="TreeGrafter"/>
</dbReference>
<feature type="transmembrane region" description="Helical" evidence="1">
    <location>
        <begin position="38"/>
        <end position="54"/>
    </location>
</feature>
<evidence type="ECO:0000313" key="4">
    <source>
        <dbReference type="Proteomes" id="UP001159042"/>
    </source>
</evidence>
<dbReference type="Pfam" id="PF12697">
    <property type="entry name" value="Abhydrolase_6"/>
    <property type="match status" value="1"/>
</dbReference>
<keyword evidence="1" id="KW-0472">Membrane</keyword>
<dbReference type="GO" id="GO:0006660">
    <property type="term" value="P:phosphatidylserine catabolic process"/>
    <property type="evidence" value="ECO:0007669"/>
    <property type="project" value="TreeGrafter"/>
</dbReference>
<dbReference type="GO" id="GO:0047372">
    <property type="term" value="F:monoacylglycerol lipase activity"/>
    <property type="evidence" value="ECO:0007669"/>
    <property type="project" value="TreeGrafter"/>
</dbReference>
<dbReference type="GO" id="GO:0052651">
    <property type="term" value="P:monoacylglycerol catabolic process"/>
    <property type="evidence" value="ECO:0007669"/>
    <property type="project" value="TreeGrafter"/>
</dbReference>
<keyword evidence="1" id="KW-0812">Transmembrane</keyword>
<keyword evidence="1" id="KW-1133">Transmembrane helix</keyword>
<accession>A0AAV8W843</accession>
<dbReference type="SUPFAM" id="SSF53474">
    <property type="entry name" value="alpha/beta-Hydrolases"/>
    <property type="match status" value="1"/>
</dbReference>